<evidence type="ECO:0000313" key="9">
    <source>
        <dbReference type="EMBL" id="MFC4719402.1"/>
    </source>
</evidence>
<dbReference type="Pfam" id="PF02687">
    <property type="entry name" value="FtsX"/>
    <property type="match status" value="1"/>
</dbReference>
<feature type="transmembrane region" description="Helical" evidence="7">
    <location>
        <begin position="279"/>
        <end position="301"/>
    </location>
</feature>
<keyword evidence="2" id="KW-1003">Cell membrane</keyword>
<evidence type="ECO:0000256" key="7">
    <source>
        <dbReference type="SAM" id="Phobius"/>
    </source>
</evidence>
<dbReference type="InterPro" id="IPR003838">
    <property type="entry name" value="ABC3_permease_C"/>
</dbReference>
<dbReference type="RefSeq" id="WP_204655128.1">
    <property type="nucleotide sequence ID" value="NZ_JAFBFD010000060.1"/>
</dbReference>
<comment type="caution">
    <text evidence="9">The sequence shown here is derived from an EMBL/GenBank/DDBJ whole genome shotgun (WGS) entry which is preliminary data.</text>
</comment>
<feature type="domain" description="ABC3 transporter permease C-terminal" evidence="8">
    <location>
        <begin position="192"/>
        <end position="299"/>
    </location>
</feature>
<sequence>MVEDYNLDNIDLLAGEYPEDNSNELLVPDTYVLLTQNSEDFDSMIGTTISLNVRDSNNNDVNQIYLVSGVYNTNYKNSISIEYPIYTSYFPKDYLEHYLTQESYDFYIDRLTVTPATRDFNQNIIKDYDSYVRAVGTANTMMIIKVNSEKNLPEVSNKLEKKYPYYHLVSQRDLKTGDLSAIYFDLVKILVIGSIVIALVTGILISFLNKGYISNRSKELAILYSLGFRKREIAFIITLENSILYSLYTVVAFVLAYLANRIYFSRTAMFQLFLTMFEPFNVLSILLLILLMLIISILWGLNGIQQSNLKKYLNE</sequence>
<keyword evidence="4 7" id="KW-1133">Transmembrane helix</keyword>
<feature type="transmembrane region" description="Helical" evidence="7">
    <location>
        <begin position="189"/>
        <end position="212"/>
    </location>
</feature>
<organism evidence="9 10">
    <name type="scientific">Enterococcus lemanii</name>
    <dbReference type="NCBI Taxonomy" id="1159752"/>
    <lineage>
        <taxon>Bacteria</taxon>
        <taxon>Bacillati</taxon>
        <taxon>Bacillota</taxon>
        <taxon>Bacilli</taxon>
        <taxon>Lactobacillales</taxon>
        <taxon>Enterococcaceae</taxon>
        <taxon>Enterococcus</taxon>
    </lineage>
</organism>
<dbReference type="InterPro" id="IPR050250">
    <property type="entry name" value="Macrolide_Exporter_MacB"/>
</dbReference>
<comment type="similarity">
    <text evidence="6">Belongs to the ABC-4 integral membrane protein family.</text>
</comment>
<evidence type="ECO:0000256" key="3">
    <source>
        <dbReference type="ARBA" id="ARBA00022692"/>
    </source>
</evidence>
<dbReference type="Proteomes" id="UP001595969">
    <property type="component" value="Unassembled WGS sequence"/>
</dbReference>
<evidence type="ECO:0000256" key="5">
    <source>
        <dbReference type="ARBA" id="ARBA00023136"/>
    </source>
</evidence>
<keyword evidence="5 7" id="KW-0472">Membrane</keyword>
<dbReference type="PANTHER" id="PTHR30572">
    <property type="entry name" value="MEMBRANE COMPONENT OF TRANSPORTER-RELATED"/>
    <property type="match status" value="1"/>
</dbReference>
<evidence type="ECO:0000259" key="8">
    <source>
        <dbReference type="Pfam" id="PF02687"/>
    </source>
</evidence>
<evidence type="ECO:0000256" key="2">
    <source>
        <dbReference type="ARBA" id="ARBA00022475"/>
    </source>
</evidence>
<evidence type="ECO:0000313" key="10">
    <source>
        <dbReference type="Proteomes" id="UP001595969"/>
    </source>
</evidence>
<comment type="subcellular location">
    <subcellularLocation>
        <location evidence="1">Cell membrane</location>
        <topology evidence="1">Multi-pass membrane protein</topology>
    </subcellularLocation>
</comment>
<name>A0ABV9MTR4_9ENTE</name>
<keyword evidence="3 7" id="KW-0812">Transmembrane</keyword>
<accession>A0ABV9MTR4</accession>
<feature type="transmembrane region" description="Helical" evidence="7">
    <location>
        <begin position="233"/>
        <end position="259"/>
    </location>
</feature>
<proteinExistence type="inferred from homology"/>
<evidence type="ECO:0000256" key="4">
    <source>
        <dbReference type="ARBA" id="ARBA00022989"/>
    </source>
</evidence>
<dbReference type="PANTHER" id="PTHR30572:SF4">
    <property type="entry name" value="ABC TRANSPORTER PERMEASE YTRF"/>
    <property type="match status" value="1"/>
</dbReference>
<reference evidence="10" key="1">
    <citation type="journal article" date="2019" name="Int. J. Syst. Evol. Microbiol.">
        <title>The Global Catalogue of Microorganisms (GCM) 10K type strain sequencing project: providing services to taxonomists for standard genome sequencing and annotation.</title>
        <authorList>
            <consortium name="The Broad Institute Genomics Platform"/>
            <consortium name="The Broad Institute Genome Sequencing Center for Infectious Disease"/>
            <person name="Wu L."/>
            <person name="Ma J."/>
        </authorList>
    </citation>
    <scope>NUCLEOTIDE SEQUENCE [LARGE SCALE GENOMIC DNA]</scope>
    <source>
        <strain evidence="10">CGMCC 1.19032</strain>
    </source>
</reference>
<keyword evidence="10" id="KW-1185">Reference proteome</keyword>
<evidence type="ECO:0000256" key="6">
    <source>
        <dbReference type="ARBA" id="ARBA00038076"/>
    </source>
</evidence>
<protein>
    <submittedName>
        <fullName evidence="9">FtsX-like permease family protein</fullName>
    </submittedName>
</protein>
<gene>
    <name evidence="9" type="ORF">ACFO5I_06620</name>
</gene>
<dbReference type="EMBL" id="JBHSGS010000038">
    <property type="protein sequence ID" value="MFC4719402.1"/>
    <property type="molecule type" value="Genomic_DNA"/>
</dbReference>
<evidence type="ECO:0000256" key="1">
    <source>
        <dbReference type="ARBA" id="ARBA00004651"/>
    </source>
</evidence>